<reference evidence="1 2" key="1">
    <citation type="journal article" date="2017" name="Front. Microbiol.">
        <title>New Insights into the Diversity of the Genus Faecalibacterium.</title>
        <authorList>
            <person name="Benevides L."/>
            <person name="Burman S."/>
            <person name="Martin R."/>
            <person name="Robert V."/>
            <person name="Thomas M."/>
            <person name="Miquel S."/>
            <person name="Chain F."/>
            <person name="Sokol H."/>
            <person name="Bermudez-Humaran L.G."/>
            <person name="Morrison M."/>
            <person name="Langella P."/>
            <person name="Azevedo V.A."/>
            <person name="Chatel J.M."/>
            <person name="Soares S."/>
        </authorList>
    </citation>
    <scope>NUCLEOTIDE SEQUENCE [LARGE SCALE GENOMIC DNA]</scope>
    <source>
        <strain evidence="1 2">CNCM I 4546</strain>
    </source>
</reference>
<name>A0A2A6ZYY0_9FIRM</name>
<evidence type="ECO:0000313" key="2">
    <source>
        <dbReference type="Proteomes" id="UP000219901"/>
    </source>
</evidence>
<dbReference type="AlphaFoldDB" id="A0A2A6ZYY0"/>
<proteinExistence type="predicted"/>
<accession>A0A2A6ZYY0</accession>
<sequence>MENAHDMRFIFYHKRNIDEGRDSVYTFVNMLEQAQIDVVDRAVLKHSYEEEDFVDEEMLHLILETLDIHIPIQYTPRCRRTMNAEAYGPTEPGILIDELFEYTIISFLFTMYSLAYDQSEENTIRCMKNFYVIEDLQRRQHQFGTHNQEQLYRMSMLPENLIHTAMDNYWTIWTFVVGHELYHLMNPEDQEGKKTEFRADRYAYQLLIKLIMKQKAGEISEQLRVFYECQYLAPAILFEMFRLFDVYSELRGLEVNLSSHPAPIERQKNILELSDTDVPEEMETKDGNLLLNCILDSSEMAENWLRDKIRKGKLHPLDTLG</sequence>
<dbReference type="Proteomes" id="UP000219901">
    <property type="component" value="Unassembled WGS sequence"/>
</dbReference>
<protein>
    <submittedName>
        <fullName evidence="1">Uncharacterized protein</fullName>
    </submittedName>
</protein>
<dbReference type="EMBL" id="NMTV01000063">
    <property type="protein sequence ID" value="PDX71982.1"/>
    <property type="molecule type" value="Genomic_DNA"/>
</dbReference>
<comment type="caution">
    <text evidence="1">The sequence shown here is derived from an EMBL/GenBank/DDBJ whole genome shotgun (WGS) entry which is preliminary data.</text>
</comment>
<gene>
    <name evidence="1" type="ORF">CGS55_10925</name>
</gene>
<organism evidence="1 2">
    <name type="scientific">Faecalibacterium prausnitzii</name>
    <dbReference type="NCBI Taxonomy" id="853"/>
    <lineage>
        <taxon>Bacteria</taxon>
        <taxon>Bacillati</taxon>
        <taxon>Bacillota</taxon>
        <taxon>Clostridia</taxon>
        <taxon>Eubacteriales</taxon>
        <taxon>Oscillospiraceae</taxon>
        <taxon>Faecalibacterium</taxon>
    </lineage>
</organism>
<dbReference type="RefSeq" id="WP_097783539.1">
    <property type="nucleotide sequence ID" value="NZ_NMTV01000063.1"/>
</dbReference>
<evidence type="ECO:0000313" key="1">
    <source>
        <dbReference type="EMBL" id="PDX71982.1"/>
    </source>
</evidence>